<evidence type="ECO:0000313" key="2">
    <source>
        <dbReference type="EMBL" id="GJN10095.1"/>
    </source>
</evidence>
<dbReference type="AlphaFoldDB" id="A0AAV5DIR4"/>
<reference evidence="2" key="1">
    <citation type="journal article" date="2018" name="DNA Res.">
        <title>Multiple hybrid de novo genome assembly of finger millet, an orphan allotetraploid crop.</title>
        <authorList>
            <person name="Hatakeyama M."/>
            <person name="Aluri S."/>
            <person name="Balachadran M.T."/>
            <person name="Sivarajan S.R."/>
            <person name="Patrignani A."/>
            <person name="Gruter S."/>
            <person name="Poveda L."/>
            <person name="Shimizu-Inatsugi R."/>
            <person name="Baeten J."/>
            <person name="Francoijs K.J."/>
            <person name="Nataraja K.N."/>
            <person name="Reddy Y.A.N."/>
            <person name="Phadnis S."/>
            <person name="Ravikumar R.L."/>
            <person name="Schlapbach R."/>
            <person name="Sreeman S.M."/>
            <person name="Shimizu K.K."/>
        </authorList>
    </citation>
    <scope>NUCLEOTIDE SEQUENCE</scope>
</reference>
<gene>
    <name evidence="2" type="primary">ga28159</name>
    <name evidence="2" type="ORF">PR202_ga28159</name>
</gene>
<sequence>MGKGGCRRQGERRRAWGGGWRGGRHRQGERRRAQGKSSPLLPGGGEARSGEEDPVTAEEGCGEGGPML</sequence>
<reference evidence="2" key="2">
    <citation type="submission" date="2021-12" db="EMBL/GenBank/DDBJ databases">
        <title>Resequencing data analysis of finger millet.</title>
        <authorList>
            <person name="Hatakeyama M."/>
            <person name="Aluri S."/>
            <person name="Balachadran M.T."/>
            <person name="Sivarajan S.R."/>
            <person name="Poveda L."/>
            <person name="Shimizu-Inatsugi R."/>
            <person name="Schlapbach R."/>
            <person name="Sreeman S.M."/>
            <person name="Shimizu K.K."/>
        </authorList>
    </citation>
    <scope>NUCLEOTIDE SEQUENCE</scope>
</reference>
<feature type="region of interest" description="Disordered" evidence="1">
    <location>
        <begin position="1"/>
        <end position="68"/>
    </location>
</feature>
<organism evidence="2 3">
    <name type="scientific">Eleusine coracana subsp. coracana</name>
    <dbReference type="NCBI Taxonomy" id="191504"/>
    <lineage>
        <taxon>Eukaryota</taxon>
        <taxon>Viridiplantae</taxon>
        <taxon>Streptophyta</taxon>
        <taxon>Embryophyta</taxon>
        <taxon>Tracheophyta</taxon>
        <taxon>Spermatophyta</taxon>
        <taxon>Magnoliopsida</taxon>
        <taxon>Liliopsida</taxon>
        <taxon>Poales</taxon>
        <taxon>Poaceae</taxon>
        <taxon>PACMAD clade</taxon>
        <taxon>Chloridoideae</taxon>
        <taxon>Cynodonteae</taxon>
        <taxon>Eleusininae</taxon>
        <taxon>Eleusine</taxon>
    </lineage>
</organism>
<proteinExistence type="predicted"/>
<dbReference type="EMBL" id="BQKI01000017">
    <property type="protein sequence ID" value="GJN10095.1"/>
    <property type="molecule type" value="Genomic_DNA"/>
</dbReference>
<evidence type="ECO:0000313" key="3">
    <source>
        <dbReference type="Proteomes" id="UP001054889"/>
    </source>
</evidence>
<comment type="caution">
    <text evidence="2">The sequence shown here is derived from an EMBL/GenBank/DDBJ whole genome shotgun (WGS) entry which is preliminary data.</text>
</comment>
<protein>
    <submittedName>
        <fullName evidence="2">Uncharacterized protein</fullName>
    </submittedName>
</protein>
<name>A0AAV5DIR4_ELECO</name>
<keyword evidence="3" id="KW-1185">Reference proteome</keyword>
<evidence type="ECO:0000256" key="1">
    <source>
        <dbReference type="SAM" id="MobiDB-lite"/>
    </source>
</evidence>
<accession>A0AAV5DIR4</accession>
<dbReference type="Proteomes" id="UP001054889">
    <property type="component" value="Unassembled WGS sequence"/>
</dbReference>